<evidence type="ECO:0000259" key="2">
    <source>
        <dbReference type="SMART" id="SM00903"/>
    </source>
</evidence>
<sequence length="170" mass="17823">MSGPVISGDTIAALEGDFRAAMRLLASGVALVTTLDEAGAPCGIAMTAFMSLSMEPPSLLLAINRTASLLAPLQENGRFVVNILAAEQAAACQAFVTTPPDRRFDTLDWRIEGGLPLVESCVATILCRVEQTADFGSHRVVTGLVERVMVGGGEPLVYVDGRYGRVGVDG</sequence>
<dbReference type="SMART" id="SM00903">
    <property type="entry name" value="Flavin_Reduct"/>
    <property type="match status" value="1"/>
</dbReference>
<reference evidence="3 4" key="1">
    <citation type="submission" date="2020-08" db="EMBL/GenBank/DDBJ databases">
        <title>Genomic Encyclopedia of Type Strains, Phase IV (KMG-IV): sequencing the most valuable type-strain genomes for metagenomic binning, comparative biology and taxonomic classification.</title>
        <authorList>
            <person name="Goeker M."/>
        </authorList>
    </citation>
    <scope>NUCLEOTIDE SEQUENCE [LARGE SCALE GENOMIC DNA]</scope>
    <source>
        <strain evidence="3 4">DSM 27057</strain>
    </source>
</reference>
<dbReference type="InterPro" id="IPR002563">
    <property type="entry name" value="Flavin_Rdtase-like_dom"/>
</dbReference>
<accession>A0A7W6CFF0</accession>
<dbReference type="PANTHER" id="PTHR30466:SF1">
    <property type="entry name" value="FMN REDUCTASE (NADH) RUTF"/>
    <property type="match status" value="1"/>
</dbReference>
<gene>
    <name evidence="3" type="ORF">GGR38_002500</name>
</gene>
<dbReference type="Proteomes" id="UP000548867">
    <property type="component" value="Unassembled WGS sequence"/>
</dbReference>
<protein>
    <submittedName>
        <fullName evidence="3">Flavin reductase (DIM6/NTAB) family NADH-FMN oxidoreductase RutF</fullName>
    </submittedName>
</protein>
<dbReference type="GO" id="GO:0042602">
    <property type="term" value="F:riboflavin reductase (NADPH) activity"/>
    <property type="evidence" value="ECO:0007669"/>
    <property type="project" value="TreeGrafter"/>
</dbReference>
<evidence type="ECO:0000313" key="3">
    <source>
        <dbReference type="EMBL" id="MBB3955544.1"/>
    </source>
</evidence>
<keyword evidence="4" id="KW-1185">Reference proteome</keyword>
<evidence type="ECO:0000313" key="4">
    <source>
        <dbReference type="Proteomes" id="UP000548867"/>
    </source>
</evidence>
<dbReference type="PANTHER" id="PTHR30466">
    <property type="entry name" value="FLAVIN REDUCTASE"/>
    <property type="match status" value="1"/>
</dbReference>
<dbReference type="InterPro" id="IPR012349">
    <property type="entry name" value="Split_barrel_FMN-bd"/>
</dbReference>
<dbReference type="AlphaFoldDB" id="A0A7W6CFF0"/>
<proteinExistence type="predicted"/>
<name>A0A7W6CFF0_9SPHN</name>
<dbReference type="Gene3D" id="2.30.110.10">
    <property type="entry name" value="Electron Transport, Fmn-binding Protein, Chain A"/>
    <property type="match status" value="1"/>
</dbReference>
<dbReference type="Pfam" id="PF01613">
    <property type="entry name" value="Flavin_Reduct"/>
    <property type="match status" value="1"/>
</dbReference>
<evidence type="ECO:0000256" key="1">
    <source>
        <dbReference type="ARBA" id="ARBA00023002"/>
    </source>
</evidence>
<dbReference type="InterPro" id="IPR050268">
    <property type="entry name" value="NADH-dep_flavin_reductase"/>
</dbReference>
<dbReference type="RefSeq" id="WP_183625962.1">
    <property type="nucleotide sequence ID" value="NZ_JACIDX010000009.1"/>
</dbReference>
<keyword evidence="1" id="KW-0560">Oxidoreductase</keyword>
<dbReference type="GO" id="GO:0010181">
    <property type="term" value="F:FMN binding"/>
    <property type="evidence" value="ECO:0007669"/>
    <property type="project" value="InterPro"/>
</dbReference>
<comment type="caution">
    <text evidence="3">The sequence shown here is derived from an EMBL/GenBank/DDBJ whole genome shotgun (WGS) entry which is preliminary data.</text>
</comment>
<organism evidence="3 4">
    <name type="scientific">Novosphingobium sediminicola</name>
    <dbReference type="NCBI Taxonomy" id="563162"/>
    <lineage>
        <taxon>Bacteria</taxon>
        <taxon>Pseudomonadati</taxon>
        <taxon>Pseudomonadota</taxon>
        <taxon>Alphaproteobacteria</taxon>
        <taxon>Sphingomonadales</taxon>
        <taxon>Sphingomonadaceae</taxon>
        <taxon>Novosphingobium</taxon>
    </lineage>
</organism>
<dbReference type="EMBL" id="JACIDX010000009">
    <property type="protein sequence ID" value="MBB3955544.1"/>
    <property type="molecule type" value="Genomic_DNA"/>
</dbReference>
<dbReference type="SUPFAM" id="SSF50475">
    <property type="entry name" value="FMN-binding split barrel"/>
    <property type="match status" value="1"/>
</dbReference>
<feature type="domain" description="Flavin reductase like" evidence="2">
    <location>
        <begin position="22"/>
        <end position="165"/>
    </location>
</feature>